<dbReference type="Proteomes" id="UP000286415">
    <property type="component" value="Unassembled WGS sequence"/>
</dbReference>
<evidence type="ECO:0000313" key="1">
    <source>
        <dbReference type="EMBL" id="KAG5454949.1"/>
    </source>
</evidence>
<dbReference type="AlphaFoldDB" id="A0A419QHH8"/>
<organism evidence="1 2">
    <name type="scientific">Clonorchis sinensis</name>
    <name type="common">Chinese liver fluke</name>
    <dbReference type="NCBI Taxonomy" id="79923"/>
    <lineage>
        <taxon>Eukaryota</taxon>
        <taxon>Metazoa</taxon>
        <taxon>Spiralia</taxon>
        <taxon>Lophotrochozoa</taxon>
        <taxon>Platyhelminthes</taxon>
        <taxon>Trematoda</taxon>
        <taxon>Digenea</taxon>
        <taxon>Opisthorchiida</taxon>
        <taxon>Opisthorchiata</taxon>
        <taxon>Opisthorchiidae</taxon>
        <taxon>Clonorchis</taxon>
    </lineage>
</organism>
<dbReference type="InParanoid" id="A0A419QHH8"/>
<sequence length="115" mass="13080">MLPLKSLSAVSSASTQSWFKDLAYKFVIQLMEDDSMSELETASWLRHELTVRTQPEHINYSCLCLSSLAIRQPSCFLRLAWQLSTGRILQLAELTIRGFSNSCAWTKLLCEVYAT</sequence>
<reference evidence="1 2" key="2">
    <citation type="journal article" date="2021" name="Genomics">
        <title>High-quality reference genome for Clonorchis sinensis.</title>
        <authorList>
            <person name="Young N.D."/>
            <person name="Stroehlein A.J."/>
            <person name="Kinkar L."/>
            <person name="Wang T."/>
            <person name="Sohn W.M."/>
            <person name="Chang B.C.H."/>
            <person name="Kaur P."/>
            <person name="Weisz D."/>
            <person name="Dudchenko O."/>
            <person name="Aiden E.L."/>
            <person name="Korhonen P.K."/>
            <person name="Gasser R.B."/>
        </authorList>
    </citation>
    <scope>NUCLEOTIDE SEQUENCE [LARGE SCALE GENOMIC DNA]</scope>
    <source>
        <strain evidence="1">Cs-k2</strain>
    </source>
</reference>
<reference evidence="1 2" key="1">
    <citation type="journal article" date="2018" name="Biotechnol. Adv.">
        <title>Improved genomic resources and new bioinformatic workflow for the carcinogenic parasite Clonorchis sinensis: Biotechnological implications.</title>
        <authorList>
            <person name="Wang D."/>
            <person name="Korhonen P.K."/>
            <person name="Gasser R.B."/>
            <person name="Young N.D."/>
        </authorList>
    </citation>
    <scope>NUCLEOTIDE SEQUENCE [LARGE SCALE GENOMIC DNA]</scope>
    <source>
        <strain evidence="1">Cs-k2</strain>
    </source>
</reference>
<comment type="caution">
    <text evidence="1">The sequence shown here is derived from an EMBL/GenBank/DDBJ whole genome shotgun (WGS) entry which is preliminary data.</text>
</comment>
<protein>
    <submittedName>
        <fullName evidence="1">Uncharacterized protein</fullName>
    </submittedName>
</protein>
<accession>A0A419QHH8</accession>
<name>A0A419QHH8_CLOSI</name>
<proteinExistence type="predicted"/>
<dbReference type="EMBL" id="NIRI02000005">
    <property type="protein sequence ID" value="KAG5454949.1"/>
    <property type="molecule type" value="Genomic_DNA"/>
</dbReference>
<keyword evidence="2" id="KW-1185">Reference proteome</keyword>
<evidence type="ECO:0000313" key="2">
    <source>
        <dbReference type="Proteomes" id="UP000286415"/>
    </source>
</evidence>
<gene>
    <name evidence="1" type="ORF">CSKR_105886</name>
</gene>